<name>A0AAW9PF81_KLEVA</name>
<evidence type="ECO:0000313" key="2">
    <source>
        <dbReference type="Proteomes" id="UP001176846"/>
    </source>
</evidence>
<protein>
    <submittedName>
        <fullName evidence="1">Uncharacterized protein</fullName>
    </submittedName>
</protein>
<dbReference type="EMBL" id="JARTTN020000001">
    <property type="protein sequence ID" value="MEC6056895.1"/>
    <property type="molecule type" value="Genomic_DNA"/>
</dbReference>
<evidence type="ECO:0000313" key="1">
    <source>
        <dbReference type="EMBL" id="MEC6056895.1"/>
    </source>
</evidence>
<reference evidence="1" key="2">
    <citation type="submission" date="2024-01" db="EMBL/GenBank/DDBJ databases">
        <authorList>
            <person name="Macesic N."/>
        </authorList>
    </citation>
    <scope>NUCLEOTIDE SEQUENCE</scope>
    <source>
        <strain evidence="1">CPO071</strain>
    </source>
</reference>
<dbReference type="RefSeq" id="WP_157772047.1">
    <property type="nucleotide sequence ID" value="NZ_BQTQ01000001.1"/>
</dbReference>
<accession>A0AAW9PF81</accession>
<gene>
    <name evidence="1" type="ORF">QAB22_010110</name>
</gene>
<dbReference type="Proteomes" id="UP001176846">
    <property type="component" value="Unassembled WGS sequence"/>
</dbReference>
<proteinExistence type="predicted"/>
<comment type="caution">
    <text evidence="1">The sequence shown here is derived from an EMBL/GenBank/DDBJ whole genome shotgun (WGS) entry which is preliminary data.</text>
</comment>
<organism evidence="1 2">
    <name type="scientific">Klebsiella variicola</name>
    <dbReference type="NCBI Taxonomy" id="244366"/>
    <lineage>
        <taxon>Bacteria</taxon>
        <taxon>Pseudomonadati</taxon>
        <taxon>Pseudomonadota</taxon>
        <taxon>Gammaproteobacteria</taxon>
        <taxon>Enterobacterales</taxon>
        <taxon>Enterobacteriaceae</taxon>
        <taxon>Klebsiella/Raoultella group</taxon>
        <taxon>Klebsiella</taxon>
        <taxon>Klebsiella pneumoniae complex</taxon>
    </lineage>
</organism>
<reference evidence="1" key="1">
    <citation type="journal article" date="2023" name="Nat. Commun.">
        <title>Genomic dissection of endemic carbapenem resistance reveals metallo-beta-lactamase dissemination through clonal, plasmid and integron transfer.</title>
        <authorList>
            <person name="Macesic N."/>
            <person name="Hawkey J."/>
            <person name="Vezina B."/>
            <person name="Wisniewski J.A."/>
            <person name="Cottingham H."/>
            <person name="Blakeway L.V."/>
            <person name="Harshegyi T."/>
            <person name="Pragastis K."/>
            <person name="Badoordeen G.Z."/>
            <person name="Dennison A."/>
            <person name="Spelman D.W."/>
            <person name="Jenney A.W.J."/>
            <person name="Peleg A.Y."/>
        </authorList>
    </citation>
    <scope>NUCLEOTIDE SEQUENCE</scope>
    <source>
        <strain evidence="1">CPO071</strain>
    </source>
</reference>
<sequence>MMWVLIIWMFGGYENPTITTQEFQTESACRAAFAEVKKVNNADVSLRGVCTPKGDQ</sequence>
<dbReference type="AlphaFoldDB" id="A0AAW9PF81"/>